<evidence type="ECO:0000313" key="5">
    <source>
        <dbReference type="Proteomes" id="UP000663864"/>
    </source>
</evidence>
<dbReference type="InterPro" id="IPR045004">
    <property type="entry name" value="ECH_dom"/>
</dbReference>
<feature type="domain" description="Enoyl-CoA hydratase/isomerase" evidence="3">
    <location>
        <begin position="37"/>
        <end position="82"/>
    </location>
</feature>
<comment type="catalytic activity">
    <reaction evidence="1">
        <text>3-hydroxy-2-methylpropanoyl-CoA + H2O = 3-hydroxy-2-methylpropanoate + CoA + H(+)</text>
        <dbReference type="Rhea" id="RHEA:20888"/>
        <dbReference type="ChEBI" id="CHEBI:11805"/>
        <dbReference type="ChEBI" id="CHEBI:15377"/>
        <dbReference type="ChEBI" id="CHEBI:15378"/>
        <dbReference type="ChEBI" id="CHEBI:57287"/>
        <dbReference type="ChEBI" id="CHEBI:57340"/>
        <dbReference type="EC" id="3.1.2.4"/>
    </reaction>
</comment>
<evidence type="ECO:0000313" key="4">
    <source>
        <dbReference type="EMBL" id="CAF1522494.1"/>
    </source>
</evidence>
<accession>A0A815UR33</accession>
<gene>
    <name evidence="4" type="ORF">ZHD862_LOCUS38425</name>
</gene>
<evidence type="ECO:0000256" key="1">
    <source>
        <dbReference type="ARBA" id="ARBA00001709"/>
    </source>
</evidence>
<evidence type="ECO:0000256" key="2">
    <source>
        <dbReference type="ARBA" id="ARBA00011915"/>
    </source>
</evidence>
<organism evidence="4 5">
    <name type="scientific">Rotaria sordida</name>
    <dbReference type="NCBI Taxonomy" id="392033"/>
    <lineage>
        <taxon>Eukaryota</taxon>
        <taxon>Metazoa</taxon>
        <taxon>Spiralia</taxon>
        <taxon>Gnathifera</taxon>
        <taxon>Rotifera</taxon>
        <taxon>Eurotatoria</taxon>
        <taxon>Bdelloidea</taxon>
        <taxon>Philodinida</taxon>
        <taxon>Philodinidae</taxon>
        <taxon>Rotaria</taxon>
    </lineage>
</organism>
<reference evidence="4" key="1">
    <citation type="submission" date="2021-02" db="EMBL/GenBank/DDBJ databases">
        <authorList>
            <person name="Nowell W R."/>
        </authorList>
    </citation>
    <scope>NUCLEOTIDE SEQUENCE</scope>
</reference>
<dbReference type="Pfam" id="PF16113">
    <property type="entry name" value="ECH_2"/>
    <property type="match status" value="1"/>
</dbReference>
<dbReference type="AlphaFoldDB" id="A0A815UR33"/>
<dbReference type="Proteomes" id="UP000663864">
    <property type="component" value="Unassembled WGS sequence"/>
</dbReference>
<dbReference type="EMBL" id="CAJNOT010009015">
    <property type="protein sequence ID" value="CAF1522494.1"/>
    <property type="molecule type" value="Genomic_DNA"/>
</dbReference>
<name>A0A815UR33_9BILA</name>
<dbReference type="GO" id="GO:0003860">
    <property type="term" value="F:3-hydroxyisobutyryl-CoA hydrolase activity"/>
    <property type="evidence" value="ECO:0007669"/>
    <property type="project" value="UniProtKB-EC"/>
</dbReference>
<evidence type="ECO:0000259" key="3">
    <source>
        <dbReference type="Pfam" id="PF16113"/>
    </source>
</evidence>
<proteinExistence type="predicted"/>
<comment type="caution">
    <text evidence="4">The sequence shown here is derived from an EMBL/GenBank/DDBJ whole genome shotgun (WGS) entry which is preliminary data.</text>
</comment>
<sequence>MVLKWTEIVVYQYMDHFEWLLKKNGYCYARNINCKDLFPNGSDSHFLSRLPNNLGVFLSLTGHCLYGLNTVYADLARHFISTN</sequence>
<protein>
    <recommendedName>
        <fullName evidence="2">3-hydroxyisobutyryl-CoA hydrolase</fullName>
        <ecNumber evidence="2">3.1.2.4</ecNumber>
    </recommendedName>
</protein>
<dbReference type="EC" id="3.1.2.4" evidence="2"/>